<dbReference type="EMBL" id="CAJNRE010000742">
    <property type="protein sequence ID" value="CAF1931121.1"/>
    <property type="molecule type" value="Genomic_DNA"/>
</dbReference>
<protein>
    <recommendedName>
        <fullName evidence="5">Nucleotide-diphospho-sugar transferase domain-containing protein</fullName>
    </recommendedName>
</protein>
<accession>A0A816L4F2</accession>
<comment type="caution">
    <text evidence="1">The sequence shown here is derived from an EMBL/GenBank/DDBJ whole genome shotgun (WGS) entry which is preliminary data.</text>
</comment>
<reference evidence="1" key="1">
    <citation type="submission" date="2021-02" db="EMBL/GenBank/DDBJ databases">
        <authorList>
            <person name="Nowell W R."/>
        </authorList>
    </citation>
    <scope>NUCLEOTIDE SEQUENCE</scope>
</reference>
<evidence type="ECO:0008006" key="5">
    <source>
        <dbReference type="Google" id="ProtNLM"/>
    </source>
</evidence>
<dbReference type="Proteomes" id="UP000681720">
    <property type="component" value="Unassembled WGS sequence"/>
</dbReference>
<dbReference type="Proteomes" id="UP000663824">
    <property type="component" value="Unassembled WGS sequence"/>
</dbReference>
<sequence length="349" mass="40951">MHSIWQARQLNQEVHVLYDHHGTVKESCRQRIVKNSKCESNLSVELYALAKLLKPVNVYLIDLNLTQASVGIENFTRAFQLGNNKTIFELYHPDKWAYEEWCALRWLYAYKYALLRRFDVIYIQDSDVLLYGNVTVEYDSLQPTDAAVSGGTVEPGRSGHNAFLHVKTLRNLLDFMLDTWHGRTDVSGYVKGYIVTDMFYFSHFFENRKTSSLSRARGVIVRTLSDPYYGTHRDRLSARIFDHFIADSVHGRYPLRNFAFPDNSSANFKSIIWTTKAGENFQWPHMSSSITPRYAFIYHNELQKMVRLINLHFVGYWKRYMQLFIQRYMISSKLDTLLTITFLPNRTLM</sequence>
<evidence type="ECO:0000313" key="3">
    <source>
        <dbReference type="EMBL" id="CAF4905070.1"/>
    </source>
</evidence>
<dbReference type="EMBL" id="CAJOBJ010169500">
    <property type="protein sequence ID" value="CAF4877354.1"/>
    <property type="molecule type" value="Genomic_DNA"/>
</dbReference>
<evidence type="ECO:0000313" key="2">
    <source>
        <dbReference type="EMBL" id="CAF4877354.1"/>
    </source>
</evidence>
<proteinExistence type="predicted"/>
<evidence type="ECO:0000313" key="4">
    <source>
        <dbReference type="Proteomes" id="UP000663824"/>
    </source>
</evidence>
<dbReference type="EMBL" id="CAJOBI010175286">
    <property type="protein sequence ID" value="CAF4905070.1"/>
    <property type="molecule type" value="Genomic_DNA"/>
</dbReference>
<gene>
    <name evidence="2" type="ORF">GIL414_LOCUS50689</name>
    <name evidence="1" type="ORF">MBJ925_LOCUS4277</name>
    <name evidence="3" type="ORF">SMN809_LOCUS51936</name>
</gene>
<organism evidence="1 4">
    <name type="scientific">Rotaria magnacalcarata</name>
    <dbReference type="NCBI Taxonomy" id="392030"/>
    <lineage>
        <taxon>Eukaryota</taxon>
        <taxon>Metazoa</taxon>
        <taxon>Spiralia</taxon>
        <taxon>Gnathifera</taxon>
        <taxon>Rotifera</taxon>
        <taxon>Eurotatoria</taxon>
        <taxon>Bdelloidea</taxon>
        <taxon>Philodinida</taxon>
        <taxon>Philodinidae</taxon>
        <taxon>Rotaria</taxon>
    </lineage>
</organism>
<name>A0A816L4F2_9BILA</name>
<dbReference type="Proteomes" id="UP000676336">
    <property type="component" value="Unassembled WGS sequence"/>
</dbReference>
<dbReference type="AlphaFoldDB" id="A0A816L4F2"/>
<evidence type="ECO:0000313" key="1">
    <source>
        <dbReference type="EMBL" id="CAF1931121.1"/>
    </source>
</evidence>